<feature type="region of interest" description="Disordered" evidence="1">
    <location>
        <begin position="80"/>
        <end position="117"/>
    </location>
</feature>
<evidence type="ECO:0000313" key="2">
    <source>
        <dbReference type="EMBL" id="QEC47845.1"/>
    </source>
</evidence>
<dbReference type="Proteomes" id="UP000321805">
    <property type="component" value="Chromosome"/>
</dbReference>
<sequence length="198" mass="21240">MIISVCHRDGTQRLSDPVYDWDARTIKGTDPEMPGTPVVLDLVDVAHEHLILDAGCERSSGCRQAQAAERKQRRQAVAAKKAAHRARLQPRASAPGPSLCSPPPLKGPPTMSMTPPERETVVTTSDADDTLSIWTAQRPIITKLRNNPAATLVEEGKHDGSAWARFELPAALLSFRSVRRSGGAGNPAALAAARATRA</sequence>
<name>A0A5B8U4N0_9ACTN</name>
<accession>A0A5B8U4N0</accession>
<evidence type="ECO:0000313" key="3">
    <source>
        <dbReference type="Proteomes" id="UP000321805"/>
    </source>
</evidence>
<reference evidence="2 3" key="1">
    <citation type="journal article" date="2018" name="J. Microbiol.">
        <title>Baekduia soli gen. nov., sp. nov., a novel bacterium isolated from the soil of Baekdu Mountain and proposal of a novel family name, Baekduiaceae fam. nov.</title>
        <authorList>
            <person name="An D.S."/>
            <person name="Siddiqi M.Z."/>
            <person name="Kim K.H."/>
            <person name="Yu H.S."/>
            <person name="Im W.T."/>
        </authorList>
    </citation>
    <scope>NUCLEOTIDE SEQUENCE [LARGE SCALE GENOMIC DNA]</scope>
    <source>
        <strain evidence="2 3">BR7-21</strain>
    </source>
</reference>
<organism evidence="2 3">
    <name type="scientific">Baekduia soli</name>
    <dbReference type="NCBI Taxonomy" id="496014"/>
    <lineage>
        <taxon>Bacteria</taxon>
        <taxon>Bacillati</taxon>
        <taxon>Actinomycetota</taxon>
        <taxon>Thermoleophilia</taxon>
        <taxon>Solirubrobacterales</taxon>
        <taxon>Baekduiaceae</taxon>
        <taxon>Baekduia</taxon>
    </lineage>
</organism>
<evidence type="ECO:0000256" key="1">
    <source>
        <dbReference type="SAM" id="MobiDB-lite"/>
    </source>
</evidence>
<protein>
    <submittedName>
        <fullName evidence="2">Uncharacterized protein</fullName>
    </submittedName>
</protein>
<dbReference type="EMBL" id="CP042430">
    <property type="protein sequence ID" value="QEC47845.1"/>
    <property type="molecule type" value="Genomic_DNA"/>
</dbReference>
<keyword evidence="3" id="KW-1185">Reference proteome</keyword>
<gene>
    <name evidence="2" type="ORF">FSW04_09865</name>
</gene>
<dbReference type="OrthoDB" id="9800084at2"/>
<dbReference type="KEGG" id="bsol:FSW04_09865"/>
<dbReference type="AlphaFoldDB" id="A0A5B8U4N0"/>
<proteinExistence type="predicted"/>
<dbReference type="RefSeq" id="WP_146918760.1">
    <property type="nucleotide sequence ID" value="NZ_CP042430.1"/>
</dbReference>